<gene>
    <name evidence="2" type="ORF">ECRASSUSDP1_LOCUS22494</name>
</gene>
<dbReference type="EMBL" id="CAMPGE010023072">
    <property type="protein sequence ID" value="CAI2381049.1"/>
    <property type="molecule type" value="Genomic_DNA"/>
</dbReference>
<organism evidence="2 3">
    <name type="scientific">Euplotes crassus</name>
    <dbReference type="NCBI Taxonomy" id="5936"/>
    <lineage>
        <taxon>Eukaryota</taxon>
        <taxon>Sar</taxon>
        <taxon>Alveolata</taxon>
        <taxon>Ciliophora</taxon>
        <taxon>Intramacronucleata</taxon>
        <taxon>Spirotrichea</taxon>
        <taxon>Hypotrichia</taxon>
        <taxon>Euplotida</taxon>
        <taxon>Euplotidae</taxon>
        <taxon>Moneuplotes</taxon>
    </lineage>
</organism>
<accession>A0AAD2D4Q6</accession>
<feature type="transmembrane region" description="Helical" evidence="1">
    <location>
        <begin position="99"/>
        <end position="116"/>
    </location>
</feature>
<evidence type="ECO:0000313" key="2">
    <source>
        <dbReference type="EMBL" id="CAI2381049.1"/>
    </source>
</evidence>
<keyword evidence="1" id="KW-0812">Transmembrane</keyword>
<evidence type="ECO:0000256" key="1">
    <source>
        <dbReference type="SAM" id="Phobius"/>
    </source>
</evidence>
<proteinExistence type="predicted"/>
<sequence length="207" mass="24470">MANLKLSDSDLEMLLEVQCIDYFGYPDLSSKKKEMDSMHATKSMSFIKSRSKKIWSKLEKKIAVSDPSSSDFLDKVTTQELKCVARVQNLETRTKCLKWLSYIGITVGFSMFYIYINYRVHFLQRFMNKATFLRPINFALIGLPYTIFCSYSYFTEQQQRVFYQILKPLDDPKEAQEEIKHIMMMKKEKEASKEALNKYKFDPQSYH</sequence>
<feature type="transmembrane region" description="Helical" evidence="1">
    <location>
        <begin position="136"/>
        <end position="154"/>
    </location>
</feature>
<name>A0AAD2D4Q6_EUPCR</name>
<dbReference type="AlphaFoldDB" id="A0AAD2D4Q6"/>
<keyword evidence="1" id="KW-0472">Membrane</keyword>
<evidence type="ECO:0000313" key="3">
    <source>
        <dbReference type="Proteomes" id="UP001295684"/>
    </source>
</evidence>
<dbReference type="Proteomes" id="UP001295684">
    <property type="component" value="Unassembled WGS sequence"/>
</dbReference>
<keyword evidence="3" id="KW-1185">Reference proteome</keyword>
<comment type="caution">
    <text evidence="2">The sequence shown here is derived from an EMBL/GenBank/DDBJ whole genome shotgun (WGS) entry which is preliminary data.</text>
</comment>
<reference evidence="2" key="1">
    <citation type="submission" date="2023-07" db="EMBL/GenBank/DDBJ databases">
        <authorList>
            <consortium name="AG Swart"/>
            <person name="Singh M."/>
            <person name="Singh A."/>
            <person name="Seah K."/>
            <person name="Emmerich C."/>
        </authorList>
    </citation>
    <scope>NUCLEOTIDE SEQUENCE</scope>
    <source>
        <strain evidence="2">DP1</strain>
    </source>
</reference>
<protein>
    <recommendedName>
        <fullName evidence="4">Transmembrane protein</fullName>
    </recommendedName>
</protein>
<evidence type="ECO:0008006" key="4">
    <source>
        <dbReference type="Google" id="ProtNLM"/>
    </source>
</evidence>
<keyword evidence="1" id="KW-1133">Transmembrane helix</keyword>